<dbReference type="Proteomes" id="UP001597124">
    <property type="component" value="Unassembled WGS sequence"/>
</dbReference>
<keyword evidence="10 11" id="KW-0998">Cell outer membrane</keyword>
<feature type="chain" id="PRO_5045143083" evidence="13">
    <location>
        <begin position="27"/>
        <end position="770"/>
    </location>
</feature>
<keyword evidence="5 11" id="KW-0812">Transmembrane</keyword>
<evidence type="ECO:0000256" key="4">
    <source>
        <dbReference type="ARBA" id="ARBA00022496"/>
    </source>
</evidence>
<evidence type="ECO:0000256" key="9">
    <source>
        <dbReference type="ARBA" id="ARBA00023136"/>
    </source>
</evidence>
<dbReference type="InterPro" id="IPR039426">
    <property type="entry name" value="TonB-dep_rcpt-like"/>
</dbReference>
<dbReference type="EMBL" id="JBHTIK010000005">
    <property type="protein sequence ID" value="MFD0848918.1"/>
    <property type="molecule type" value="Genomic_DNA"/>
</dbReference>
<comment type="caution">
    <text evidence="16">The sequence shown here is derived from an EMBL/GenBank/DDBJ whole genome shotgun (WGS) entry which is preliminary data.</text>
</comment>
<keyword evidence="9 11" id="KW-0472">Membrane</keyword>
<organism evidence="16 17">
    <name type="scientific">Sphingosinicella xenopeptidilytica</name>
    <dbReference type="NCBI Taxonomy" id="364098"/>
    <lineage>
        <taxon>Bacteria</taxon>
        <taxon>Pseudomonadati</taxon>
        <taxon>Pseudomonadota</taxon>
        <taxon>Alphaproteobacteria</taxon>
        <taxon>Sphingomonadales</taxon>
        <taxon>Sphingosinicellaceae</taxon>
        <taxon>Sphingosinicella</taxon>
    </lineage>
</organism>
<evidence type="ECO:0000256" key="10">
    <source>
        <dbReference type="ARBA" id="ARBA00023237"/>
    </source>
</evidence>
<protein>
    <submittedName>
        <fullName evidence="16">TonB-dependent receptor</fullName>
    </submittedName>
</protein>
<reference evidence="17" key="1">
    <citation type="journal article" date="2019" name="Int. J. Syst. Evol. Microbiol.">
        <title>The Global Catalogue of Microorganisms (GCM) 10K type strain sequencing project: providing services to taxonomists for standard genome sequencing and annotation.</title>
        <authorList>
            <consortium name="The Broad Institute Genomics Platform"/>
            <consortium name="The Broad Institute Genome Sequencing Center for Infectious Disease"/>
            <person name="Wu L."/>
            <person name="Ma J."/>
        </authorList>
    </citation>
    <scope>NUCLEOTIDE SEQUENCE [LARGE SCALE GENOMIC DNA]</scope>
    <source>
        <strain evidence="17">CCUG 52537</strain>
    </source>
</reference>
<evidence type="ECO:0000259" key="15">
    <source>
        <dbReference type="Pfam" id="PF07715"/>
    </source>
</evidence>
<dbReference type="InterPro" id="IPR036942">
    <property type="entry name" value="Beta-barrel_TonB_sf"/>
</dbReference>
<comment type="subcellular location">
    <subcellularLocation>
        <location evidence="1 11">Cell outer membrane</location>
        <topology evidence="1 11">Multi-pass membrane protein</topology>
    </subcellularLocation>
</comment>
<keyword evidence="8 12" id="KW-0798">TonB box</keyword>
<proteinExistence type="inferred from homology"/>
<keyword evidence="2 11" id="KW-0813">Transport</keyword>
<comment type="similarity">
    <text evidence="11 12">Belongs to the TonB-dependent receptor family.</text>
</comment>
<gene>
    <name evidence="16" type="ORF">ACFQ00_11330</name>
</gene>
<keyword evidence="7" id="KW-0406">Ion transport</keyword>
<feature type="signal peptide" evidence="13">
    <location>
        <begin position="1"/>
        <end position="26"/>
    </location>
</feature>
<dbReference type="Pfam" id="PF07715">
    <property type="entry name" value="Plug"/>
    <property type="match status" value="1"/>
</dbReference>
<dbReference type="InterPro" id="IPR012910">
    <property type="entry name" value="Plug_dom"/>
</dbReference>
<dbReference type="Pfam" id="PF00593">
    <property type="entry name" value="TonB_dep_Rec_b-barrel"/>
    <property type="match status" value="1"/>
</dbReference>
<dbReference type="Gene3D" id="2.40.170.20">
    <property type="entry name" value="TonB-dependent receptor, beta-barrel domain"/>
    <property type="match status" value="1"/>
</dbReference>
<evidence type="ECO:0000256" key="6">
    <source>
        <dbReference type="ARBA" id="ARBA00023004"/>
    </source>
</evidence>
<evidence type="ECO:0000256" key="13">
    <source>
        <dbReference type="SAM" id="SignalP"/>
    </source>
</evidence>
<dbReference type="PANTHER" id="PTHR32552">
    <property type="entry name" value="FERRICHROME IRON RECEPTOR-RELATED"/>
    <property type="match status" value="1"/>
</dbReference>
<dbReference type="RefSeq" id="WP_381490524.1">
    <property type="nucleotide sequence ID" value="NZ_JBHTIK010000005.1"/>
</dbReference>
<dbReference type="SUPFAM" id="SSF56935">
    <property type="entry name" value="Porins"/>
    <property type="match status" value="1"/>
</dbReference>
<evidence type="ECO:0000256" key="12">
    <source>
        <dbReference type="RuleBase" id="RU003357"/>
    </source>
</evidence>
<dbReference type="PROSITE" id="PS52016">
    <property type="entry name" value="TONB_DEPENDENT_REC_3"/>
    <property type="match status" value="1"/>
</dbReference>
<evidence type="ECO:0000256" key="7">
    <source>
        <dbReference type="ARBA" id="ARBA00023065"/>
    </source>
</evidence>
<feature type="domain" description="TonB-dependent receptor-like beta-barrel" evidence="14">
    <location>
        <begin position="301"/>
        <end position="733"/>
    </location>
</feature>
<accession>A0ABW3C3W4</accession>
<evidence type="ECO:0000256" key="5">
    <source>
        <dbReference type="ARBA" id="ARBA00022692"/>
    </source>
</evidence>
<evidence type="ECO:0000313" key="16">
    <source>
        <dbReference type="EMBL" id="MFD0848918.1"/>
    </source>
</evidence>
<evidence type="ECO:0000256" key="2">
    <source>
        <dbReference type="ARBA" id="ARBA00022448"/>
    </source>
</evidence>
<name>A0ABW3C3W4_SPHXN</name>
<evidence type="ECO:0000313" key="17">
    <source>
        <dbReference type="Proteomes" id="UP001597124"/>
    </source>
</evidence>
<evidence type="ECO:0000256" key="1">
    <source>
        <dbReference type="ARBA" id="ARBA00004571"/>
    </source>
</evidence>
<sequence>MKQHFRVGGLLASAALAALMPAQAFAQDTSETDAAIEDIVVTAQFRQESVQKAALSIDVLSAQTLQEAGVAQATDLARLSPGVQIAQGGTALQIYVRGAGDFSTTGYSNSAVAQNYDGVFAARTQYVAGTFFDLERIEILKGPQGTLYGRNATGGALNILPVQPQLGEFEGYVSAGVQNYNGFSAEGAINIPVGEKSALRASFQGVSREGYISDGTDDDKHHSFRLQFKTEPTDTVTLRLGLNYQHIGGRGPGKVIYAPTAPNAPGIATPQPILPDDRWTSIGDTLNALIAQTTAPPGIYPLDMSETYQDMDVWGVNAHLDWDLGPATLTIIPAYQSVSIDSLALPALYFSTNNPFTDDPSTSDTQTLEVRLGHADDRLKWVLGGYFFNEDQDSYSAVRLGFASDTAFVAKLNTRSYAAFGELTYSLTDALRLTGGLRYTNETKTVDAHRYAFMGSAGCVAGGTGPDQSCELLTSAGTNVEGKYEANRVNYKIGAEFDAGPDSLLYASMVTGFKSGGQSNADLDPYRPEEVTAYTLGTKNRFFDRLIQFNAELFYMDYKDRQENFSALDRGGAQVSSLFNAGKAVAKGASADLMIFPTDNDQLRFAVEYTESKYKEFVYRNYRAANPSARTACPVTAITGGTATTGFWTIDCTGFQLPRTPKWSGTVSYNHSFDLANGATIDFSPDMTFSSSRWLSAEFVENARAKGYALFNASLTYRSPDDNYSIQLFVRNIGDKAVYTGTQQYPFIANYNGLDIAPPRTYGARIRASF</sequence>
<keyword evidence="3 11" id="KW-1134">Transmembrane beta strand</keyword>
<keyword evidence="13" id="KW-0732">Signal</keyword>
<evidence type="ECO:0000256" key="8">
    <source>
        <dbReference type="ARBA" id="ARBA00023077"/>
    </source>
</evidence>
<dbReference type="PANTHER" id="PTHR32552:SF81">
    <property type="entry name" value="TONB-DEPENDENT OUTER MEMBRANE RECEPTOR"/>
    <property type="match status" value="1"/>
</dbReference>
<keyword evidence="16" id="KW-0675">Receptor</keyword>
<evidence type="ECO:0000259" key="14">
    <source>
        <dbReference type="Pfam" id="PF00593"/>
    </source>
</evidence>
<feature type="domain" description="TonB-dependent receptor plug" evidence="15">
    <location>
        <begin position="50"/>
        <end position="156"/>
    </location>
</feature>
<evidence type="ECO:0000256" key="11">
    <source>
        <dbReference type="PROSITE-ProRule" id="PRU01360"/>
    </source>
</evidence>
<keyword evidence="4" id="KW-0410">Iron transport</keyword>
<keyword evidence="17" id="KW-1185">Reference proteome</keyword>
<dbReference type="InterPro" id="IPR000531">
    <property type="entry name" value="Beta-barrel_TonB"/>
</dbReference>
<evidence type="ECO:0000256" key="3">
    <source>
        <dbReference type="ARBA" id="ARBA00022452"/>
    </source>
</evidence>
<keyword evidence="6" id="KW-0408">Iron</keyword>